<comment type="caution">
    <text evidence="1">The sequence shown here is derived from an EMBL/GenBank/DDBJ whole genome shotgun (WGS) entry which is preliminary data.</text>
</comment>
<dbReference type="AlphaFoldDB" id="A0A834SJV0"/>
<evidence type="ECO:0000313" key="1">
    <source>
        <dbReference type="EMBL" id="KAF7802247.1"/>
    </source>
</evidence>
<keyword evidence="2" id="KW-1185">Reference proteome</keyword>
<name>A0A834SJV0_9FABA</name>
<accession>A0A834SJV0</accession>
<dbReference type="Proteomes" id="UP000634136">
    <property type="component" value="Unassembled WGS sequence"/>
</dbReference>
<organism evidence="1 2">
    <name type="scientific">Senna tora</name>
    <dbReference type="NCBI Taxonomy" id="362788"/>
    <lineage>
        <taxon>Eukaryota</taxon>
        <taxon>Viridiplantae</taxon>
        <taxon>Streptophyta</taxon>
        <taxon>Embryophyta</taxon>
        <taxon>Tracheophyta</taxon>
        <taxon>Spermatophyta</taxon>
        <taxon>Magnoliopsida</taxon>
        <taxon>eudicotyledons</taxon>
        <taxon>Gunneridae</taxon>
        <taxon>Pentapetalae</taxon>
        <taxon>rosids</taxon>
        <taxon>fabids</taxon>
        <taxon>Fabales</taxon>
        <taxon>Fabaceae</taxon>
        <taxon>Caesalpinioideae</taxon>
        <taxon>Cassia clade</taxon>
        <taxon>Senna</taxon>
    </lineage>
</organism>
<proteinExistence type="predicted"/>
<reference evidence="1" key="1">
    <citation type="submission" date="2020-09" db="EMBL/GenBank/DDBJ databases">
        <title>Genome-Enabled Discovery of Anthraquinone Biosynthesis in Senna tora.</title>
        <authorList>
            <person name="Kang S.-H."/>
            <person name="Pandey R.P."/>
            <person name="Lee C.-M."/>
            <person name="Sim J.-S."/>
            <person name="Jeong J.-T."/>
            <person name="Choi B.-S."/>
            <person name="Jung M."/>
            <person name="Ginzburg D."/>
            <person name="Zhao K."/>
            <person name="Won S.Y."/>
            <person name="Oh T.-J."/>
            <person name="Yu Y."/>
            <person name="Kim N.-H."/>
            <person name="Lee O.R."/>
            <person name="Lee T.-H."/>
            <person name="Bashyal P."/>
            <person name="Kim T.-S."/>
            <person name="Lee W.-H."/>
            <person name="Kawkins C."/>
            <person name="Kim C.-K."/>
            <person name="Kim J.S."/>
            <person name="Ahn B.O."/>
            <person name="Rhee S.Y."/>
            <person name="Sohng J.K."/>
        </authorList>
    </citation>
    <scope>NUCLEOTIDE SEQUENCE</scope>
    <source>
        <tissue evidence="1">Leaf</tissue>
    </source>
</reference>
<protein>
    <submittedName>
        <fullName evidence="1">Uncharacterized protein</fullName>
    </submittedName>
</protein>
<dbReference type="EMBL" id="JAAIUW010000013">
    <property type="protein sequence ID" value="KAF7802247.1"/>
    <property type="molecule type" value="Genomic_DNA"/>
</dbReference>
<evidence type="ECO:0000313" key="2">
    <source>
        <dbReference type="Proteomes" id="UP000634136"/>
    </source>
</evidence>
<gene>
    <name evidence="1" type="ORF">G2W53_041358</name>
</gene>
<sequence>MGFENVEAEWKRKKEVTIARGDKSDPGVVPNIAQDGPSFSAQCDNQPLSMLQQLQSNFNEITAQMN</sequence>